<dbReference type="PROSITE" id="PS51257">
    <property type="entry name" value="PROKAR_LIPOPROTEIN"/>
    <property type="match status" value="1"/>
</dbReference>
<dbReference type="InterPro" id="IPR051167">
    <property type="entry name" value="Prolyl_oligopep/macrocyclase"/>
</dbReference>
<feature type="chain" id="PRO_5011763685" description="prolyl oligopeptidase" evidence="9">
    <location>
        <begin position="21"/>
        <end position="703"/>
    </location>
</feature>
<keyword evidence="13" id="KW-1185">Reference proteome</keyword>
<proteinExistence type="inferred from homology"/>
<dbReference type="SUPFAM" id="SSF53474">
    <property type="entry name" value="alpha/beta-Hydrolases"/>
    <property type="match status" value="1"/>
</dbReference>
<feature type="domain" description="Peptidase S9 prolyl oligopeptidase catalytic" evidence="10">
    <location>
        <begin position="483"/>
        <end position="697"/>
    </location>
</feature>
<dbReference type="STRING" id="1640674.SAMN05216323_102044"/>
<dbReference type="GO" id="GO:0070012">
    <property type="term" value="F:oligopeptidase activity"/>
    <property type="evidence" value="ECO:0007669"/>
    <property type="project" value="TreeGrafter"/>
</dbReference>
<dbReference type="InterPro" id="IPR002470">
    <property type="entry name" value="Peptidase_S9A"/>
</dbReference>
<dbReference type="GO" id="GO:0004252">
    <property type="term" value="F:serine-type endopeptidase activity"/>
    <property type="evidence" value="ECO:0007669"/>
    <property type="project" value="UniProtKB-EC"/>
</dbReference>
<dbReference type="PROSITE" id="PS00708">
    <property type="entry name" value="PRO_ENDOPEP_SER"/>
    <property type="match status" value="1"/>
</dbReference>
<evidence type="ECO:0000259" key="10">
    <source>
        <dbReference type="Pfam" id="PF00326"/>
    </source>
</evidence>
<protein>
    <recommendedName>
        <fullName evidence="3">prolyl oligopeptidase</fullName>
        <ecNumber evidence="3">3.4.21.26</ecNumber>
    </recommendedName>
    <alternativeName>
        <fullName evidence="8">Proline-specific endopeptidase</fullName>
    </alternativeName>
</protein>
<evidence type="ECO:0000256" key="9">
    <source>
        <dbReference type="SAM" id="SignalP"/>
    </source>
</evidence>
<dbReference type="GO" id="GO:0005829">
    <property type="term" value="C:cytosol"/>
    <property type="evidence" value="ECO:0007669"/>
    <property type="project" value="TreeGrafter"/>
</dbReference>
<evidence type="ECO:0000256" key="6">
    <source>
        <dbReference type="ARBA" id="ARBA00022825"/>
    </source>
</evidence>
<feature type="domain" description="Peptidase S9A N-terminal" evidence="11">
    <location>
        <begin position="26"/>
        <end position="419"/>
    </location>
</feature>
<comment type="similarity">
    <text evidence="2">Belongs to the peptidase S9A family.</text>
</comment>
<comment type="catalytic activity">
    <reaction evidence="1">
        <text>Hydrolysis of Pro-|-Xaa &gt;&gt; Ala-|-Xaa in oligopeptides.</text>
        <dbReference type="EC" id="3.4.21.26"/>
    </reaction>
</comment>
<dbReference type="EC" id="3.4.21.26" evidence="3"/>
<dbReference type="FunFam" id="3.40.50.1820:FF:000005">
    <property type="entry name" value="Prolyl endopeptidase"/>
    <property type="match status" value="1"/>
</dbReference>
<dbReference type="PRINTS" id="PR00862">
    <property type="entry name" value="PROLIGOPTASE"/>
</dbReference>
<keyword evidence="4" id="KW-0645">Protease</keyword>
<dbReference type="RefSeq" id="WP_092437394.1">
    <property type="nucleotide sequence ID" value="NZ_FMYP01000020.1"/>
</dbReference>
<evidence type="ECO:0000256" key="7">
    <source>
        <dbReference type="ARBA" id="ARBA00060121"/>
    </source>
</evidence>
<evidence type="ECO:0000256" key="5">
    <source>
        <dbReference type="ARBA" id="ARBA00022801"/>
    </source>
</evidence>
<dbReference type="InterPro" id="IPR001375">
    <property type="entry name" value="Peptidase_S9_cat"/>
</dbReference>
<dbReference type="Gene3D" id="3.40.50.1820">
    <property type="entry name" value="alpha/beta hydrolase"/>
    <property type="match status" value="1"/>
</dbReference>
<dbReference type="Proteomes" id="UP000199452">
    <property type="component" value="Unassembled WGS sequence"/>
</dbReference>
<evidence type="ECO:0000259" key="11">
    <source>
        <dbReference type="Pfam" id="PF02897"/>
    </source>
</evidence>
<dbReference type="AlphaFoldDB" id="A0A1G6JK86"/>
<dbReference type="SUPFAM" id="SSF50993">
    <property type="entry name" value="Peptidase/esterase 'gauge' domain"/>
    <property type="match status" value="1"/>
</dbReference>
<dbReference type="PANTHER" id="PTHR42881">
    <property type="entry name" value="PROLYL ENDOPEPTIDASE"/>
    <property type="match status" value="1"/>
</dbReference>
<dbReference type="FunFam" id="2.130.10.120:FF:000001">
    <property type="entry name" value="Prolyl endopeptidase"/>
    <property type="match status" value="1"/>
</dbReference>
<dbReference type="Pfam" id="PF02897">
    <property type="entry name" value="Peptidase_S9_N"/>
    <property type="match status" value="1"/>
</dbReference>
<evidence type="ECO:0000256" key="4">
    <source>
        <dbReference type="ARBA" id="ARBA00022670"/>
    </source>
</evidence>
<dbReference type="InterPro" id="IPR023302">
    <property type="entry name" value="Pept_S9A_N"/>
</dbReference>
<keyword evidence="9" id="KW-0732">Signal</keyword>
<dbReference type="InterPro" id="IPR029058">
    <property type="entry name" value="AB_hydrolase_fold"/>
</dbReference>
<keyword evidence="5" id="KW-0378">Hydrolase</keyword>
<evidence type="ECO:0000313" key="13">
    <source>
        <dbReference type="Proteomes" id="UP000199452"/>
    </source>
</evidence>
<dbReference type="Pfam" id="PF00326">
    <property type="entry name" value="Peptidase_S9"/>
    <property type="match status" value="1"/>
</dbReference>
<accession>A0A1G6JK86</accession>
<evidence type="ECO:0000256" key="8">
    <source>
        <dbReference type="ARBA" id="ARBA00081187"/>
    </source>
</evidence>
<evidence type="ECO:0000256" key="2">
    <source>
        <dbReference type="ARBA" id="ARBA00005228"/>
    </source>
</evidence>
<dbReference type="Gene3D" id="2.130.10.120">
    <property type="entry name" value="Prolyl oligopeptidase, N-terminal domain"/>
    <property type="match status" value="1"/>
</dbReference>
<organism evidence="12 13">
    <name type="scientific">Williamwhitmania taraxaci</name>
    <dbReference type="NCBI Taxonomy" id="1640674"/>
    <lineage>
        <taxon>Bacteria</taxon>
        <taxon>Pseudomonadati</taxon>
        <taxon>Bacteroidota</taxon>
        <taxon>Bacteroidia</taxon>
        <taxon>Bacteroidales</taxon>
        <taxon>Williamwhitmaniaceae</taxon>
        <taxon>Williamwhitmania</taxon>
    </lineage>
</organism>
<name>A0A1G6JK86_9BACT</name>
<sequence>MKRVSLIVAALMLVFTSCNFNSVKYPETKKVDQVDNYFGVKVSDPYRWLEDDRSAEVEEWVKAENAVTNDYLAKIPFRESLKANLTKVWNFAKMDVPSRRGNRLFYSRNSGLENQSILYMQDGDVGTPKVLLDPNKLSEDGTISLDEYSISKDGKYLAYAIADGGSDWRTIYVKNIATGELLMDEIKWVKFSAISWFKNGFYYSRYDGPLSGSQLTNINENHKVYYHKVGTSQALDEIVYQDPSNPKRNFTTQVTDDEKYLILYLSESSSGNSLMIKNLQRNEDFVQLTIGFEFEYRVIDHLDDNLIVLTNFKAPKYRLVGINVRAVDVGNWREIIAEKRDVLENVTYSDNKLICNYIQDAHSIIGLYSLKGEMISEIKLPTFGTVSGFNAERNDTIGYYAFTSFNYPSTIFKYNLRKGIATEIFRPDVKTDLTQFEVEQIFYPSKDGTKIPMFLVHKKGIKLDGNNPTLLYGYGGFNISLTPSFSVSRIAWLENGGIYVVANIRGGGEYGENWHKAGTKLNKQNVFDDFIAAAEFLIEKKYTNPQRLAIMGGSNGGLLVGAVINQRPDLFKVAIPEVGVMDMLRFQKFTIGWAWTGDFGSSDDSLQFENLYRYSPLHNIRDDVKYPAVLVTTADHDDRVVPAHSFKYIATLQDKQSGSSNPALIRIQTRAGHGGGKPTSFVIEEMADIYSFIFYNMDITPKQ</sequence>
<dbReference type="InterPro" id="IPR002471">
    <property type="entry name" value="Pept_S9_AS"/>
</dbReference>
<keyword evidence="6" id="KW-0720">Serine protease</keyword>
<evidence type="ECO:0000256" key="3">
    <source>
        <dbReference type="ARBA" id="ARBA00011897"/>
    </source>
</evidence>
<gene>
    <name evidence="12" type="ORF">SAMN05216323_102044</name>
</gene>
<feature type="signal peptide" evidence="9">
    <location>
        <begin position="1"/>
        <end position="20"/>
    </location>
</feature>
<evidence type="ECO:0000256" key="1">
    <source>
        <dbReference type="ARBA" id="ARBA00001070"/>
    </source>
</evidence>
<reference evidence="12 13" key="1">
    <citation type="submission" date="2016-09" db="EMBL/GenBank/DDBJ databases">
        <authorList>
            <person name="Capua I."/>
            <person name="De Benedictis P."/>
            <person name="Joannis T."/>
            <person name="Lombin L.H."/>
            <person name="Cattoli G."/>
        </authorList>
    </citation>
    <scope>NUCLEOTIDE SEQUENCE [LARGE SCALE GENOMIC DNA]</scope>
    <source>
        <strain evidence="12 13">A7P-90m</strain>
    </source>
</reference>
<evidence type="ECO:0000313" key="12">
    <source>
        <dbReference type="EMBL" id="SDC19123.1"/>
    </source>
</evidence>
<dbReference type="OrthoDB" id="9801421at2"/>
<dbReference type="PANTHER" id="PTHR42881:SF2">
    <property type="entry name" value="PROLYL ENDOPEPTIDASE"/>
    <property type="match status" value="1"/>
</dbReference>
<dbReference type="EMBL" id="FMYP01000020">
    <property type="protein sequence ID" value="SDC19123.1"/>
    <property type="molecule type" value="Genomic_DNA"/>
</dbReference>
<dbReference type="GO" id="GO:0006508">
    <property type="term" value="P:proteolysis"/>
    <property type="evidence" value="ECO:0007669"/>
    <property type="project" value="UniProtKB-KW"/>
</dbReference>
<comment type="function">
    <text evidence="7">Cleaves peptide bonds on the C-terminal side of prolyl residues within peptides that are up to approximately 30 amino acids long. Has an absolute requirement for an X-Pro bond in the trans configuration immediately preceding the Pro-Y scissible bond.</text>
</comment>